<evidence type="ECO:0000313" key="1">
    <source>
        <dbReference type="EMBL" id="EAQ84329.1"/>
    </source>
</evidence>
<evidence type="ECO:0000313" key="2">
    <source>
        <dbReference type="Proteomes" id="UP000001056"/>
    </source>
</evidence>
<gene>
    <name evidence="1" type="ORF">CHGG_08343</name>
</gene>
<dbReference type="InParanoid" id="Q2GUL1"/>
<accession>Q2GUL1</accession>
<dbReference type="RefSeq" id="XP_001226270.1">
    <property type="nucleotide sequence ID" value="XM_001226269.1"/>
</dbReference>
<dbReference type="EMBL" id="CH408034">
    <property type="protein sequence ID" value="EAQ84329.1"/>
    <property type="molecule type" value="Genomic_DNA"/>
</dbReference>
<protein>
    <submittedName>
        <fullName evidence="1">Uncharacterized protein</fullName>
    </submittedName>
</protein>
<keyword evidence="2" id="KW-1185">Reference proteome</keyword>
<proteinExistence type="predicted"/>
<dbReference type="Proteomes" id="UP000001056">
    <property type="component" value="Unassembled WGS sequence"/>
</dbReference>
<dbReference type="HOGENOM" id="CLU_2812122_0_0_1"/>
<sequence>MEGFAPLSICARIAKSLLVELTEDVGSQLRLERSASVEGRQMGQGRALDIGRKPKIADVPVPRCRFD</sequence>
<dbReference type="VEuPathDB" id="FungiDB:CHGG_08343"/>
<reference evidence="2" key="1">
    <citation type="journal article" date="2015" name="Genome Announc.">
        <title>Draft genome sequence of the cellulolytic fungus Chaetomium globosum.</title>
        <authorList>
            <person name="Cuomo C.A."/>
            <person name="Untereiner W.A."/>
            <person name="Ma L.-J."/>
            <person name="Grabherr M."/>
            <person name="Birren B.W."/>
        </authorList>
    </citation>
    <scope>NUCLEOTIDE SEQUENCE [LARGE SCALE GENOMIC DNA]</scope>
    <source>
        <strain evidence="2">ATCC 6205 / CBS 148.51 / DSM 1962 / NBRC 6347 / NRRL 1970</strain>
    </source>
</reference>
<name>Q2GUL1_CHAGB</name>
<dbReference type="GeneID" id="4394740"/>
<dbReference type="OrthoDB" id="10574664at2759"/>
<organism evidence="1 2">
    <name type="scientific">Chaetomium globosum (strain ATCC 6205 / CBS 148.51 / DSM 1962 / NBRC 6347 / NRRL 1970)</name>
    <name type="common">Soil fungus</name>
    <dbReference type="NCBI Taxonomy" id="306901"/>
    <lineage>
        <taxon>Eukaryota</taxon>
        <taxon>Fungi</taxon>
        <taxon>Dikarya</taxon>
        <taxon>Ascomycota</taxon>
        <taxon>Pezizomycotina</taxon>
        <taxon>Sordariomycetes</taxon>
        <taxon>Sordariomycetidae</taxon>
        <taxon>Sordariales</taxon>
        <taxon>Chaetomiaceae</taxon>
        <taxon>Chaetomium</taxon>
    </lineage>
</organism>
<dbReference type="AlphaFoldDB" id="Q2GUL1"/>